<dbReference type="InterPro" id="IPR001611">
    <property type="entry name" value="Leu-rich_rpt"/>
</dbReference>
<dbReference type="OrthoDB" id="418615at2759"/>
<dbReference type="Gene3D" id="1.10.510.10">
    <property type="entry name" value="Transferase(Phosphotransferase) domain 1"/>
    <property type="match status" value="1"/>
</dbReference>
<accession>A0A2Z7BC14</accession>
<dbReference type="InterPro" id="IPR001245">
    <property type="entry name" value="Ser-Thr/Tyr_kinase_cat_dom"/>
</dbReference>
<dbReference type="GO" id="GO:0005524">
    <property type="term" value="F:ATP binding"/>
    <property type="evidence" value="ECO:0007669"/>
    <property type="project" value="InterPro"/>
</dbReference>
<evidence type="ECO:0000256" key="1">
    <source>
        <dbReference type="ARBA" id="ARBA00004167"/>
    </source>
</evidence>
<protein>
    <submittedName>
        <fullName evidence="14">Leucine-rich repeat protein kinase family protein</fullName>
    </submittedName>
</protein>
<dbReference type="Pfam" id="PF13855">
    <property type="entry name" value="LRR_8"/>
    <property type="match status" value="1"/>
</dbReference>
<dbReference type="GO" id="GO:0016020">
    <property type="term" value="C:membrane"/>
    <property type="evidence" value="ECO:0007669"/>
    <property type="project" value="UniProtKB-SubCell"/>
</dbReference>
<keyword evidence="5 12" id="KW-0732">Signal</keyword>
<dbReference type="Pfam" id="PF07714">
    <property type="entry name" value="PK_Tyr_Ser-Thr"/>
    <property type="match status" value="1"/>
</dbReference>
<evidence type="ECO:0000313" key="14">
    <source>
        <dbReference type="EMBL" id="KZV29456.1"/>
    </source>
</evidence>
<evidence type="ECO:0000256" key="6">
    <source>
        <dbReference type="ARBA" id="ARBA00022737"/>
    </source>
</evidence>
<feature type="chain" id="PRO_5016278798" evidence="12">
    <location>
        <begin position="33"/>
        <end position="631"/>
    </location>
</feature>
<dbReference type="PROSITE" id="PS50011">
    <property type="entry name" value="PROTEIN_KINASE_DOM"/>
    <property type="match status" value="1"/>
</dbReference>
<evidence type="ECO:0000256" key="9">
    <source>
        <dbReference type="ARBA" id="ARBA00023170"/>
    </source>
</evidence>
<dbReference type="Proteomes" id="UP000250235">
    <property type="component" value="Unassembled WGS sequence"/>
</dbReference>
<name>A0A2Z7BC14_9LAMI</name>
<dbReference type="Gene3D" id="3.80.10.10">
    <property type="entry name" value="Ribonuclease Inhibitor"/>
    <property type="match status" value="2"/>
</dbReference>
<comment type="subcellular location">
    <subcellularLocation>
        <location evidence="1">Membrane</location>
        <topology evidence="1">Single-pass membrane protein</topology>
    </subcellularLocation>
</comment>
<evidence type="ECO:0000256" key="12">
    <source>
        <dbReference type="SAM" id="SignalP"/>
    </source>
</evidence>
<evidence type="ECO:0000256" key="7">
    <source>
        <dbReference type="ARBA" id="ARBA00022989"/>
    </source>
</evidence>
<keyword evidence="8 11" id="KW-0472">Membrane</keyword>
<feature type="domain" description="Protein kinase" evidence="13">
    <location>
        <begin position="323"/>
        <end position="597"/>
    </location>
</feature>
<keyword evidence="15" id="KW-1185">Reference proteome</keyword>
<evidence type="ECO:0000256" key="11">
    <source>
        <dbReference type="SAM" id="Phobius"/>
    </source>
</evidence>
<organism evidence="14 15">
    <name type="scientific">Dorcoceras hygrometricum</name>
    <dbReference type="NCBI Taxonomy" id="472368"/>
    <lineage>
        <taxon>Eukaryota</taxon>
        <taxon>Viridiplantae</taxon>
        <taxon>Streptophyta</taxon>
        <taxon>Embryophyta</taxon>
        <taxon>Tracheophyta</taxon>
        <taxon>Spermatophyta</taxon>
        <taxon>Magnoliopsida</taxon>
        <taxon>eudicotyledons</taxon>
        <taxon>Gunneridae</taxon>
        <taxon>Pentapetalae</taxon>
        <taxon>asterids</taxon>
        <taxon>lamiids</taxon>
        <taxon>Lamiales</taxon>
        <taxon>Gesneriaceae</taxon>
        <taxon>Didymocarpoideae</taxon>
        <taxon>Trichosporeae</taxon>
        <taxon>Loxocarpinae</taxon>
        <taxon>Dorcoceras</taxon>
    </lineage>
</organism>
<feature type="transmembrane region" description="Helical" evidence="11">
    <location>
        <begin position="242"/>
        <end position="268"/>
    </location>
</feature>
<dbReference type="SUPFAM" id="SSF56112">
    <property type="entry name" value="Protein kinase-like (PK-like)"/>
    <property type="match status" value="1"/>
</dbReference>
<evidence type="ECO:0000256" key="3">
    <source>
        <dbReference type="ARBA" id="ARBA00022614"/>
    </source>
</evidence>
<keyword evidence="6" id="KW-0677">Repeat</keyword>
<proteinExistence type="predicted"/>
<sequence>MSRMILIMDRSHAIPCLAVFCVLLLCAIPSSGDDTDSSRSLIEFRKFLTNATMLNDWKEPVANLCSPIWTGCVCTHGVFTGLKLEGMGLGGTIDIQSLSNLPSFYSLSVMNNSFSGPFPSDLNSLRKLRRLYLANNKFNGGIQDKAFSGMTGMRRVVLGNNKFTGNIPLSLLQLPGLVDLQLQSNQFEGKIPDFWQADLIVNFSYNKLEGSIPATLRNQNASAFYGNKLCGKPLDACKPKILTWKIGIIIAVAVGVGLAVVIILFLILRRRVKPLKYQKSIDKFHKEEQIPSKSGTFKNSSEHGKLQFVRNNRQRFELEELLRASAEVLGSGSFGSSYKAVLFGGQPYVVRRFRQMNNVGKEEFQEHMRKLGRLSHPNLLPLVAFYHRKEEKLLITDFAENGSLASHLHSKRSPNQPGLDWPTRLRIIKGVSRGLAYLYEELPTLTLPHGHLKSSNVLLGSTFEPLLSDYALVPVIDKDHAQKFMVAYKSPESSQNDHVTRKTDIWSLGILILELLTGKFPANYLKQGRGPSADLATWVNSVVREEWTGEVFDKDMNLARRAEGQMLRLLKIGMCCCDWDVNKRWDWKEAVEKIQELKEKDSDDDFSSYASEVDVYSSRTMTDDDFSFSKA</sequence>
<keyword evidence="14" id="KW-0808">Transferase</keyword>
<keyword evidence="7 11" id="KW-1133">Transmembrane helix</keyword>
<dbReference type="PANTHER" id="PTHR48007:SF67">
    <property type="entry name" value="POLLEN RECEPTOR-LIKE KINASE 1"/>
    <property type="match status" value="1"/>
</dbReference>
<evidence type="ECO:0000259" key="13">
    <source>
        <dbReference type="PROSITE" id="PS50011"/>
    </source>
</evidence>
<evidence type="ECO:0000256" key="2">
    <source>
        <dbReference type="ARBA" id="ARBA00022553"/>
    </source>
</evidence>
<dbReference type="PANTHER" id="PTHR48007">
    <property type="entry name" value="LEUCINE-RICH REPEAT RECEPTOR-LIKE PROTEIN KINASE PXC1"/>
    <property type="match status" value="1"/>
</dbReference>
<evidence type="ECO:0000256" key="5">
    <source>
        <dbReference type="ARBA" id="ARBA00022729"/>
    </source>
</evidence>
<dbReference type="EMBL" id="KV009368">
    <property type="protein sequence ID" value="KZV29456.1"/>
    <property type="molecule type" value="Genomic_DNA"/>
</dbReference>
<evidence type="ECO:0000256" key="10">
    <source>
        <dbReference type="ARBA" id="ARBA00023180"/>
    </source>
</evidence>
<dbReference type="FunFam" id="3.80.10.10:FF:000041">
    <property type="entry name" value="LRR receptor-like serine/threonine-protein kinase ERECTA"/>
    <property type="match status" value="1"/>
</dbReference>
<dbReference type="InterPro" id="IPR032675">
    <property type="entry name" value="LRR_dom_sf"/>
</dbReference>
<gene>
    <name evidence="14" type="ORF">F511_03741</name>
</gene>
<dbReference type="InterPro" id="IPR000719">
    <property type="entry name" value="Prot_kinase_dom"/>
</dbReference>
<dbReference type="AlphaFoldDB" id="A0A2Z7BC14"/>
<dbReference type="InterPro" id="IPR011009">
    <property type="entry name" value="Kinase-like_dom_sf"/>
</dbReference>
<keyword evidence="9" id="KW-0675">Receptor</keyword>
<dbReference type="FunFam" id="1.10.510.10:FF:000480">
    <property type="entry name" value="Pollen receptor-like kinase 1"/>
    <property type="match status" value="1"/>
</dbReference>
<dbReference type="GO" id="GO:0004672">
    <property type="term" value="F:protein kinase activity"/>
    <property type="evidence" value="ECO:0007669"/>
    <property type="project" value="InterPro"/>
</dbReference>
<evidence type="ECO:0000256" key="8">
    <source>
        <dbReference type="ARBA" id="ARBA00023136"/>
    </source>
</evidence>
<keyword evidence="14" id="KW-0418">Kinase</keyword>
<keyword evidence="10" id="KW-0325">Glycoprotein</keyword>
<keyword evidence="4 11" id="KW-0812">Transmembrane</keyword>
<keyword evidence="2" id="KW-0597">Phosphoprotein</keyword>
<evidence type="ECO:0000313" key="15">
    <source>
        <dbReference type="Proteomes" id="UP000250235"/>
    </source>
</evidence>
<dbReference type="SUPFAM" id="SSF52058">
    <property type="entry name" value="L domain-like"/>
    <property type="match status" value="1"/>
</dbReference>
<evidence type="ECO:0000256" key="4">
    <source>
        <dbReference type="ARBA" id="ARBA00022692"/>
    </source>
</evidence>
<dbReference type="Gene3D" id="3.30.200.20">
    <property type="entry name" value="Phosphorylase Kinase, domain 1"/>
    <property type="match status" value="1"/>
</dbReference>
<keyword evidence="3" id="KW-0433">Leucine-rich repeat</keyword>
<reference evidence="14 15" key="1">
    <citation type="journal article" date="2015" name="Proc. Natl. Acad. Sci. U.S.A.">
        <title>The resurrection genome of Boea hygrometrica: A blueprint for survival of dehydration.</title>
        <authorList>
            <person name="Xiao L."/>
            <person name="Yang G."/>
            <person name="Zhang L."/>
            <person name="Yang X."/>
            <person name="Zhao S."/>
            <person name="Ji Z."/>
            <person name="Zhou Q."/>
            <person name="Hu M."/>
            <person name="Wang Y."/>
            <person name="Chen M."/>
            <person name="Xu Y."/>
            <person name="Jin H."/>
            <person name="Xiao X."/>
            <person name="Hu G."/>
            <person name="Bao F."/>
            <person name="Hu Y."/>
            <person name="Wan P."/>
            <person name="Li L."/>
            <person name="Deng X."/>
            <person name="Kuang T."/>
            <person name="Xiang C."/>
            <person name="Zhu J.K."/>
            <person name="Oliver M.J."/>
            <person name="He Y."/>
        </authorList>
    </citation>
    <scope>NUCLEOTIDE SEQUENCE [LARGE SCALE GENOMIC DNA]</scope>
    <source>
        <strain evidence="15">cv. XS01</strain>
    </source>
</reference>
<feature type="signal peptide" evidence="12">
    <location>
        <begin position="1"/>
        <end position="32"/>
    </location>
</feature>
<dbReference type="InterPro" id="IPR046959">
    <property type="entry name" value="PRK1-6/SRF4-like"/>
</dbReference>